<evidence type="ECO:0000259" key="2">
    <source>
        <dbReference type="SMART" id="SM00228"/>
    </source>
</evidence>
<dbReference type="SUPFAM" id="SSF50156">
    <property type="entry name" value="PDZ domain-like"/>
    <property type="match status" value="2"/>
</dbReference>
<dbReference type="PROSITE" id="PS51257">
    <property type="entry name" value="PROKAR_LIPOPROTEIN"/>
    <property type="match status" value="1"/>
</dbReference>
<evidence type="ECO:0000313" key="3">
    <source>
        <dbReference type="EMBL" id="QDU67496.1"/>
    </source>
</evidence>
<keyword evidence="1" id="KW-0732">Signal</keyword>
<evidence type="ECO:0000313" key="4">
    <source>
        <dbReference type="Proteomes" id="UP000316921"/>
    </source>
</evidence>
<feature type="domain" description="PDZ" evidence="2">
    <location>
        <begin position="166"/>
        <end position="248"/>
    </location>
</feature>
<dbReference type="EMBL" id="CP036287">
    <property type="protein sequence ID" value="QDU67496.1"/>
    <property type="molecule type" value="Genomic_DNA"/>
</dbReference>
<feature type="domain" description="PDZ" evidence="2">
    <location>
        <begin position="54"/>
        <end position="138"/>
    </location>
</feature>
<dbReference type="Proteomes" id="UP000316921">
    <property type="component" value="Chromosome"/>
</dbReference>
<name>A0A518BKK1_9BACT</name>
<proteinExistence type="predicted"/>
<feature type="chain" id="PRO_5022115651" description="PDZ domain-containing protein" evidence="1">
    <location>
        <begin position="19"/>
        <end position="323"/>
    </location>
</feature>
<gene>
    <name evidence="3" type="ORF">Pla133_25800</name>
</gene>
<dbReference type="InterPro" id="IPR036034">
    <property type="entry name" value="PDZ_sf"/>
</dbReference>
<dbReference type="RefSeq" id="WP_145065730.1">
    <property type="nucleotide sequence ID" value="NZ_CP036287.1"/>
</dbReference>
<dbReference type="AlphaFoldDB" id="A0A518BKK1"/>
<organism evidence="3 4">
    <name type="scientific">Engelhardtia mirabilis</name>
    <dbReference type="NCBI Taxonomy" id="2528011"/>
    <lineage>
        <taxon>Bacteria</taxon>
        <taxon>Pseudomonadati</taxon>
        <taxon>Planctomycetota</taxon>
        <taxon>Planctomycetia</taxon>
        <taxon>Planctomycetia incertae sedis</taxon>
        <taxon>Engelhardtia</taxon>
    </lineage>
</organism>
<dbReference type="SMART" id="SM00228">
    <property type="entry name" value="PDZ"/>
    <property type="match status" value="2"/>
</dbReference>
<accession>A0A518BKK1</accession>
<feature type="signal peptide" evidence="1">
    <location>
        <begin position="1"/>
        <end position="18"/>
    </location>
</feature>
<dbReference type="KEGG" id="pbap:Pla133_25800"/>
<protein>
    <recommendedName>
        <fullName evidence="2">PDZ domain-containing protein</fullName>
    </recommendedName>
</protein>
<evidence type="ECO:0000256" key="1">
    <source>
        <dbReference type="SAM" id="SignalP"/>
    </source>
</evidence>
<dbReference type="Pfam" id="PF13180">
    <property type="entry name" value="PDZ_2"/>
    <property type="match status" value="1"/>
</dbReference>
<reference evidence="3 4" key="1">
    <citation type="submission" date="2019-02" db="EMBL/GenBank/DDBJ databases">
        <title>Deep-cultivation of Planctomycetes and their phenomic and genomic characterization uncovers novel biology.</title>
        <authorList>
            <person name="Wiegand S."/>
            <person name="Jogler M."/>
            <person name="Boedeker C."/>
            <person name="Pinto D."/>
            <person name="Vollmers J."/>
            <person name="Rivas-Marin E."/>
            <person name="Kohn T."/>
            <person name="Peeters S.H."/>
            <person name="Heuer A."/>
            <person name="Rast P."/>
            <person name="Oberbeckmann S."/>
            <person name="Bunk B."/>
            <person name="Jeske O."/>
            <person name="Meyerdierks A."/>
            <person name="Storesund J.E."/>
            <person name="Kallscheuer N."/>
            <person name="Luecker S."/>
            <person name="Lage O.M."/>
            <person name="Pohl T."/>
            <person name="Merkel B.J."/>
            <person name="Hornburger P."/>
            <person name="Mueller R.-W."/>
            <person name="Bruemmer F."/>
            <person name="Labrenz M."/>
            <person name="Spormann A.M."/>
            <person name="Op den Camp H."/>
            <person name="Overmann J."/>
            <person name="Amann R."/>
            <person name="Jetten M.S.M."/>
            <person name="Mascher T."/>
            <person name="Medema M.H."/>
            <person name="Devos D.P."/>
            <person name="Kaster A.-K."/>
            <person name="Ovreas L."/>
            <person name="Rohde M."/>
            <person name="Galperin M.Y."/>
            <person name="Jogler C."/>
        </authorList>
    </citation>
    <scope>NUCLEOTIDE SEQUENCE [LARGE SCALE GENOMIC DNA]</scope>
    <source>
        <strain evidence="3 4">Pla133</strain>
    </source>
</reference>
<dbReference type="Gene3D" id="2.30.42.10">
    <property type="match status" value="2"/>
</dbReference>
<keyword evidence="4" id="KW-1185">Reference proteome</keyword>
<sequence precursor="true">MLARVLIAILPAGLGACAAPLALQAPPLAEFSEPVALLTEPDDEALRQELPLGSFSGLEVGDSRDTLASLTEAPVGLTVTAVVENSPAAAVGLEVGDLLLEARVGAELVELSWPSQWRALELENPAGTSIELLYDRAGSEREVTLTLVRRVAPAGRGETERFREDDHVGVVLRTATEVEARTAGLAPGAGAVIVGLAASSPWRDAELRFADLITAVDGVEVASPEVLLDAIRRADRRARLSLEVWREGQMVTTEAAVSRRISAVTDISLPLIFSYERRARVRNWSAILGLLHWESTSSSWRLRLLWLFNLSGGETDRLQEVDG</sequence>
<dbReference type="InterPro" id="IPR001478">
    <property type="entry name" value="PDZ"/>
</dbReference>